<dbReference type="InterPro" id="IPR037883">
    <property type="entry name" value="Knr4/Smi1-like_sf"/>
</dbReference>
<reference evidence="2" key="1">
    <citation type="submission" date="2022-06" db="EMBL/GenBank/DDBJ databases">
        <title>Aeoliella straminimaris, a novel planctomycete from sediments.</title>
        <authorList>
            <person name="Vitorino I.R."/>
            <person name="Lage O.M."/>
        </authorList>
    </citation>
    <scope>NUCLEOTIDE SEQUENCE</scope>
    <source>
        <strain evidence="2">ICT_H6.2</strain>
    </source>
</reference>
<dbReference type="Gene3D" id="3.40.1580.10">
    <property type="entry name" value="SMI1/KNR4-like"/>
    <property type="match status" value="1"/>
</dbReference>
<dbReference type="AlphaFoldDB" id="A0A9X2FEP7"/>
<feature type="domain" description="Knr4/Smi1-like" evidence="1">
    <location>
        <begin position="23"/>
        <end position="144"/>
    </location>
</feature>
<protein>
    <submittedName>
        <fullName evidence="2">SMI1/KNR4 family protein</fullName>
    </submittedName>
</protein>
<dbReference type="InterPro" id="IPR018958">
    <property type="entry name" value="Knr4/Smi1-like_dom"/>
</dbReference>
<dbReference type="SMART" id="SM00860">
    <property type="entry name" value="SMI1_KNR4"/>
    <property type="match status" value="1"/>
</dbReference>
<dbReference type="RefSeq" id="WP_252852523.1">
    <property type="nucleotide sequence ID" value="NZ_JAMXLR010000036.1"/>
</dbReference>
<name>A0A9X2FEP7_9BACT</name>
<keyword evidence="3" id="KW-1185">Reference proteome</keyword>
<evidence type="ECO:0000313" key="2">
    <source>
        <dbReference type="EMBL" id="MCO6044421.1"/>
    </source>
</evidence>
<organism evidence="2 3">
    <name type="scientific">Aeoliella straminimaris</name>
    <dbReference type="NCBI Taxonomy" id="2954799"/>
    <lineage>
        <taxon>Bacteria</taxon>
        <taxon>Pseudomonadati</taxon>
        <taxon>Planctomycetota</taxon>
        <taxon>Planctomycetia</taxon>
        <taxon>Pirellulales</taxon>
        <taxon>Lacipirellulaceae</taxon>
        <taxon>Aeoliella</taxon>
    </lineage>
</organism>
<dbReference type="Pfam" id="PF09346">
    <property type="entry name" value="SMI1_KNR4"/>
    <property type="match status" value="1"/>
</dbReference>
<dbReference type="SUPFAM" id="SSF160631">
    <property type="entry name" value="SMI1/KNR4-like"/>
    <property type="match status" value="1"/>
</dbReference>
<evidence type="ECO:0000313" key="3">
    <source>
        <dbReference type="Proteomes" id="UP001155241"/>
    </source>
</evidence>
<proteinExistence type="predicted"/>
<accession>A0A9X2FEP7</accession>
<sequence length="269" mass="30266">MNIKPTPETIWTRPAYLPYVQTPLTEALIRQTESQLGHTLPQLFLDILRVQNGGPIRFSIPDSVGDQIAGIGPSYPSITDDTFRDHQEYVDYPLDGLIPFDGDGHWYHCLDYREGSAEPAVSYIDVECNSQGRIADSFSDFLQLMELDVENERVLQNVENIHDAQRRLEALFGLAFERKLSNIGVPYLKLQTGKKWDECFWISSNRVAAGYSGDDPETMEFEGDALLFPELPADTVIFEAPDEYLDQYGTRLQDSGLALVDVHTAANAT</sequence>
<gene>
    <name evidence="2" type="ORF">NG895_10940</name>
</gene>
<dbReference type="Proteomes" id="UP001155241">
    <property type="component" value="Unassembled WGS sequence"/>
</dbReference>
<evidence type="ECO:0000259" key="1">
    <source>
        <dbReference type="SMART" id="SM00860"/>
    </source>
</evidence>
<comment type="caution">
    <text evidence="2">The sequence shown here is derived from an EMBL/GenBank/DDBJ whole genome shotgun (WGS) entry which is preliminary data.</text>
</comment>
<dbReference type="EMBL" id="JAMXLR010000036">
    <property type="protein sequence ID" value="MCO6044421.1"/>
    <property type="molecule type" value="Genomic_DNA"/>
</dbReference>